<dbReference type="CDD" id="cd17535">
    <property type="entry name" value="REC_NarL-like"/>
    <property type="match status" value="1"/>
</dbReference>
<dbReference type="Proteomes" id="UP000076038">
    <property type="component" value="Chromosome"/>
</dbReference>
<evidence type="ECO:0000259" key="5">
    <source>
        <dbReference type="PROSITE" id="PS50110"/>
    </source>
</evidence>
<dbReference type="PROSITE" id="PS00622">
    <property type="entry name" value="HTH_LUXR_1"/>
    <property type="match status" value="1"/>
</dbReference>
<evidence type="ECO:0000313" key="6">
    <source>
        <dbReference type="EMBL" id="AMY24397.1"/>
    </source>
</evidence>
<dbReference type="OrthoDB" id="9808843at2"/>
<dbReference type="Pfam" id="PF00196">
    <property type="entry name" value="GerE"/>
    <property type="match status" value="1"/>
</dbReference>
<keyword evidence="1 3" id="KW-0597">Phosphoprotein</keyword>
<dbReference type="PROSITE" id="PS50043">
    <property type="entry name" value="HTH_LUXR_2"/>
    <property type="match status" value="1"/>
</dbReference>
<dbReference type="GO" id="GO:0000160">
    <property type="term" value="P:phosphorelay signal transduction system"/>
    <property type="evidence" value="ECO:0007669"/>
    <property type="project" value="InterPro"/>
</dbReference>
<proteinExistence type="predicted"/>
<evidence type="ECO:0000313" key="7">
    <source>
        <dbReference type="Proteomes" id="UP000076038"/>
    </source>
</evidence>
<feature type="domain" description="Response regulatory" evidence="5">
    <location>
        <begin position="19"/>
        <end position="138"/>
    </location>
</feature>
<dbReference type="KEGG" id="rhs:A3Q41_03106"/>
<dbReference type="GO" id="GO:0006355">
    <property type="term" value="P:regulation of DNA-templated transcription"/>
    <property type="evidence" value="ECO:0007669"/>
    <property type="project" value="InterPro"/>
</dbReference>
<dbReference type="GO" id="GO:0003677">
    <property type="term" value="F:DNA binding"/>
    <property type="evidence" value="ECO:0007669"/>
    <property type="project" value="UniProtKB-KW"/>
</dbReference>
<dbReference type="NCBIfam" id="NF047785">
    <property type="entry name" value="respo_reg_MadR"/>
    <property type="match status" value="1"/>
</dbReference>
<dbReference type="AlphaFoldDB" id="A0A143QPR3"/>
<dbReference type="InterPro" id="IPR001789">
    <property type="entry name" value="Sig_transdc_resp-reg_receiver"/>
</dbReference>
<dbReference type="Pfam" id="PF00072">
    <property type="entry name" value="Response_reg"/>
    <property type="match status" value="1"/>
</dbReference>
<reference evidence="6 7" key="1">
    <citation type="journal article" date="2016" name="Genome Announc.">
        <title>Complete Genome and Plasmid Sequences for Rhodococcus fascians D188 and Draft Sequences for Rhodococcus Isolates PBTS 1 and PBTS 2.</title>
        <authorList>
            <person name="Stamler R.A."/>
            <person name="Vereecke D."/>
            <person name="Zhang Y."/>
            <person name="Schilkey F."/>
            <person name="Devitt N."/>
            <person name="Randall J.J."/>
        </authorList>
    </citation>
    <scope>NUCLEOTIDE SEQUENCE [LARGE SCALE GENOMIC DNA]</scope>
    <source>
        <strain evidence="6 7">PBTS2</strain>
    </source>
</reference>
<organism evidence="6 7">
    <name type="scientific">Rhodococcoides fascians</name>
    <name type="common">Rhodococcus fascians</name>
    <dbReference type="NCBI Taxonomy" id="1828"/>
    <lineage>
        <taxon>Bacteria</taxon>
        <taxon>Bacillati</taxon>
        <taxon>Actinomycetota</taxon>
        <taxon>Actinomycetes</taxon>
        <taxon>Mycobacteriales</taxon>
        <taxon>Nocardiaceae</taxon>
        <taxon>Rhodococcoides</taxon>
    </lineage>
</organism>
<dbReference type="PANTHER" id="PTHR43214">
    <property type="entry name" value="TWO-COMPONENT RESPONSE REGULATOR"/>
    <property type="match status" value="1"/>
</dbReference>
<protein>
    <submittedName>
        <fullName evidence="6">Transcriptional regulatory protein LiaR</fullName>
    </submittedName>
</protein>
<dbReference type="RefSeq" id="WP_032371078.1">
    <property type="nucleotide sequence ID" value="NZ_CP015220.1"/>
</dbReference>
<dbReference type="InterPro" id="IPR058245">
    <property type="entry name" value="NreC/VraR/RcsB-like_REC"/>
</dbReference>
<sequence>MSVTAVRDGSPQAAPPRVRIVLVDDHAILRDGLRSVLERESDLTIVGEASTREEGLAVVARVTPDIVLMDLKLSASSDYEGLALCAQLSKAHNGIGLLVLTTFLDDRLVVEAVHAGARGYVVKDVDTTELVRAIRAVSRGESAFDSRSASAVVRSLNGTPSSIERLTERELEVLRLLATGLSNNMIGTRLFISATTVKFHVSNIMRKLAVSRRAEAVYAASKQGLI</sequence>
<evidence type="ECO:0000256" key="1">
    <source>
        <dbReference type="ARBA" id="ARBA00022553"/>
    </source>
</evidence>
<evidence type="ECO:0000259" key="4">
    <source>
        <dbReference type="PROSITE" id="PS50043"/>
    </source>
</evidence>
<dbReference type="PATRIC" id="fig|1653479.3.peg.3142"/>
<keyword evidence="2" id="KW-0238">DNA-binding</keyword>
<feature type="domain" description="HTH luxR-type" evidence="4">
    <location>
        <begin position="159"/>
        <end position="224"/>
    </location>
</feature>
<evidence type="ECO:0000256" key="3">
    <source>
        <dbReference type="PROSITE-ProRule" id="PRU00169"/>
    </source>
</evidence>
<name>A0A143QPR3_RHOFA</name>
<dbReference type="PRINTS" id="PR00038">
    <property type="entry name" value="HTHLUXR"/>
</dbReference>
<dbReference type="SMART" id="SM00421">
    <property type="entry name" value="HTH_LUXR"/>
    <property type="match status" value="1"/>
</dbReference>
<accession>A0A143QPR3</accession>
<dbReference type="CDD" id="cd06170">
    <property type="entry name" value="LuxR_C_like"/>
    <property type="match status" value="1"/>
</dbReference>
<feature type="modified residue" description="4-aspartylphosphate" evidence="3">
    <location>
        <position position="70"/>
    </location>
</feature>
<dbReference type="EMBL" id="CP015220">
    <property type="protein sequence ID" value="AMY24397.1"/>
    <property type="molecule type" value="Genomic_DNA"/>
</dbReference>
<accession>A0A260UI65</accession>
<dbReference type="SUPFAM" id="SSF46894">
    <property type="entry name" value="C-terminal effector domain of the bipartite response regulators"/>
    <property type="match status" value="1"/>
</dbReference>
<dbReference type="SUPFAM" id="SSF52172">
    <property type="entry name" value="CheY-like"/>
    <property type="match status" value="1"/>
</dbReference>
<dbReference type="Gene3D" id="3.40.50.2300">
    <property type="match status" value="1"/>
</dbReference>
<gene>
    <name evidence="6" type="primary">liaR_2</name>
    <name evidence="6" type="ORF">A3Q41_03106</name>
</gene>
<dbReference type="PROSITE" id="PS50110">
    <property type="entry name" value="RESPONSE_REGULATORY"/>
    <property type="match status" value="1"/>
</dbReference>
<dbReference type="SMART" id="SM00448">
    <property type="entry name" value="REC"/>
    <property type="match status" value="1"/>
</dbReference>
<evidence type="ECO:0000256" key="2">
    <source>
        <dbReference type="ARBA" id="ARBA00023125"/>
    </source>
</evidence>
<dbReference type="InterPro" id="IPR000792">
    <property type="entry name" value="Tscrpt_reg_LuxR_C"/>
</dbReference>
<dbReference type="InterPro" id="IPR011006">
    <property type="entry name" value="CheY-like_superfamily"/>
</dbReference>
<dbReference type="InterPro" id="IPR039420">
    <property type="entry name" value="WalR-like"/>
</dbReference>
<keyword evidence="7" id="KW-1185">Reference proteome</keyword>
<reference evidence="7" key="2">
    <citation type="submission" date="2016-04" db="EMBL/GenBank/DDBJ databases">
        <title>Complete Genome and Plasmid Sequences for Rhodococcus fascians D188 and Draft Sequences for Rhodococcus spp. Isolates PBTS 1 and PBTS 2.</title>
        <authorList>
            <person name="Stamer R."/>
            <person name="Vereecke D."/>
            <person name="Zhang Y."/>
            <person name="Schilkey F."/>
            <person name="Devitt N."/>
            <person name="Randall J."/>
        </authorList>
    </citation>
    <scope>NUCLEOTIDE SEQUENCE [LARGE SCALE GENOMIC DNA]</scope>
    <source>
        <strain evidence="7">PBTS2</strain>
    </source>
</reference>
<dbReference type="InterPro" id="IPR016032">
    <property type="entry name" value="Sig_transdc_resp-reg_C-effctor"/>
</dbReference>